<dbReference type="InterPro" id="IPR036875">
    <property type="entry name" value="Znf_CCHC_sf"/>
</dbReference>
<feature type="region of interest" description="Disordered" evidence="8">
    <location>
        <begin position="168"/>
        <end position="216"/>
    </location>
</feature>
<dbReference type="GO" id="GO:0031298">
    <property type="term" value="C:replication fork protection complex"/>
    <property type="evidence" value="ECO:0007669"/>
    <property type="project" value="TreeGrafter"/>
</dbReference>
<dbReference type="GO" id="GO:0008270">
    <property type="term" value="F:zinc ion binding"/>
    <property type="evidence" value="ECO:0007669"/>
    <property type="project" value="UniProtKB-KW"/>
</dbReference>
<evidence type="ECO:0000313" key="10">
    <source>
        <dbReference type="EMBL" id="GMG98886.1"/>
    </source>
</evidence>
<gene>
    <name evidence="10" type="ORF">Nepgr_000726</name>
</gene>
<evidence type="ECO:0000256" key="1">
    <source>
        <dbReference type="ARBA" id="ARBA00004123"/>
    </source>
</evidence>
<keyword evidence="6" id="KW-0862">Zinc</keyword>
<feature type="region of interest" description="Disordered" evidence="8">
    <location>
        <begin position="234"/>
        <end position="277"/>
    </location>
</feature>
<dbReference type="GO" id="GO:0000076">
    <property type="term" value="P:DNA replication checkpoint signaling"/>
    <property type="evidence" value="ECO:0007669"/>
    <property type="project" value="UniProtKB-UniRule"/>
</dbReference>
<dbReference type="Pfam" id="PF00098">
    <property type="entry name" value="zf-CCHC"/>
    <property type="match status" value="1"/>
</dbReference>
<feature type="compositionally biased region" description="Polar residues" evidence="8">
    <location>
        <begin position="234"/>
        <end position="246"/>
    </location>
</feature>
<organism evidence="10 11">
    <name type="scientific">Nepenthes gracilis</name>
    <name type="common">Slender pitcher plant</name>
    <dbReference type="NCBI Taxonomy" id="150966"/>
    <lineage>
        <taxon>Eukaryota</taxon>
        <taxon>Viridiplantae</taxon>
        <taxon>Streptophyta</taxon>
        <taxon>Embryophyta</taxon>
        <taxon>Tracheophyta</taxon>
        <taxon>Spermatophyta</taxon>
        <taxon>Magnoliopsida</taxon>
        <taxon>eudicotyledons</taxon>
        <taxon>Gunneridae</taxon>
        <taxon>Pentapetalae</taxon>
        <taxon>Caryophyllales</taxon>
        <taxon>Nepenthaceae</taxon>
        <taxon>Nepenthes</taxon>
    </lineage>
</organism>
<keyword evidence="5 7" id="KW-0131">Cell cycle</keyword>
<feature type="compositionally biased region" description="Basic and acidic residues" evidence="8">
    <location>
        <begin position="248"/>
        <end position="263"/>
    </location>
</feature>
<dbReference type="GO" id="GO:0006974">
    <property type="term" value="P:DNA damage response"/>
    <property type="evidence" value="ECO:0007669"/>
    <property type="project" value="UniProtKB-KW"/>
</dbReference>
<dbReference type="SMART" id="SM00343">
    <property type="entry name" value="ZnF_C2HC"/>
    <property type="match status" value="1"/>
</dbReference>
<accession>A0AAD3P467</accession>
<dbReference type="SUPFAM" id="SSF57756">
    <property type="entry name" value="Retrovirus zinc finger-like domains"/>
    <property type="match status" value="1"/>
</dbReference>
<feature type="compositionally biased region" description="Polar residues" evidence="8">
    <location>
        <begin position="46"/>
        <end position="56"/>
    </location>
</feature>
<proteinExistence type="inferred from homology"/>
<evidence type="ECO:0000256" key="6">
    <source>
        <dbReference type="PROSITE-ProRule" id="PRU00047"/>
    </source>
</evidence>
<protein>
    <recommendedName>
        <fullName evidence="9">CCHC-type domain-containing protein</fullName>
    </recommendedName>
</protein>
<dbReference type="AlphaFoldDB" id="A0AAD3P467"/>
<feature type="compositionally biased region" description="Basic and acidic residues" evidence="8">
    <location>
        <begin position="179"/>
        <end position="189"/>
    </location>
</feature>
<feature type="compositionally biased region" description="Low complexity" evidence="8">
    <location>
        <begin position="26"/>
        <end position="37"/>
    </location>
</feature>
<dbReference type="InterPro" id="IPR001878">
    <property type="entry name" value="Znf_CCHC"/>
</dbReference>
<comment type="similarity">
    <text evidence="2 7">Belongs to the CSM3 family.</text>
</comment>
<evidence type="ECO:0000256" key="7">
    <source>
        <dbReference type="RuleBase" id="RU366049"/>
    </source>
</evidence>
<name>A0AAD3P467_NEPGR</name>
<dbReference type="Gene3D" id="4.10.60.10">
    <property type="entry name" value="Zinc finger, CCHC-type"/>
    <property type="match status" value="1"/>
</dbReference>
<evidence type="ECO:0000313" key="11">
    <source>
        <dbReference type="Proteomes" id="UP001279734"/>
    </source>
</evidence>
<comment type="subcellular location">
    <subcellularLocation>
        <location evidence="1 7">Nucleus</location>
    </subcellularLocation>
</comment>
<evidence type="ECO:0000256" key="2">
    <source>
        <dbReference type="ARBA" id="ARBA00006075"/>
    </source>
</evidence>
<reference evidence="10" key="1">
    <citation type="submission" date="2023-05" db="EMBL/GenBank/DDBJ databases">
        <title>Nepenthes gracilis genome sequencing.</title>
        <authorList>
            <person name="Fukushima K."/>
        </authorList>
    </citation>
    <scope>NUCLEOTIDE SEQUENCE</scope>
    <source>
        <strain evidence="10">SING2019-196</strain>
    </source>
</reference>
<feature type="domain" description="CCHC-type" evidence="9">
    <location>
        <begin position="12"/>
        <end position="27"/>
    </location>
</feature>
<comment type="caution">
    <text evidence="10">The sequence shown here is derived from an EMBL/GenBank/DDBJ whole genome shotgun (WGS) entry which is preliminary data.</text>
</comment>
<dbReference type="PANTHER" id="PTHR13220:SF11">
    <property type="entry name" value="TIMELESS-INTERACTING PROTEIN"/>
    <property type="match status" value="1"/>
</dbReference>
<dbReference type="Proteomes" id="UP001279734">
    <property type="component" value="Unassembled WGS sequence"/>
</dbReference>
<dbReference type="PANTHER" id="PTHR13220">
    <property type="entry name" value="TIMELESS INTERACTING-RELATED"/>
    <property type="match status" value="1"/>
</dbReference>
<keyword evidence="6" id="KW-0479">Metal-binding</keyword>
<evidence type="ECO:0000256" key="4">
    <source>
        <dbReference type="ARBA" id="ARBA00023242"/>
    </source>
</evidence>
<keyword evidence="3 7" id="KW-0227">DNA damage</keyword>
<evidence type="ECO:0000256" key="8">
    <source>
        <dbReference type="SAM" id="MobiDB-lite"/>
    </source>
</evidence>
<evidence type="ECO:0000256" key="3">
    <source>
        <dbReference type="ARBA" id="ARBA00022763"/>
    </source>
</evidence>
<sequence>MSDAGAAVPTGCYKCGRPGHWSRDCPSSSSTKNSNPNFDSTVLPPKTSNFTSSTFPNGGDTGSKDFLAKPIGRDSSTQKPKKVPRTRPKLTPELLLSDDGLGYILRYFPRNFKYRGRGHEVGDLRNLLHMYSEWHSQLLPYYSFDQFVKKVEQVGSTKRVKSCLGDLREKVSTGGDPTKWNEQKTEHEATNNLEDSMDLQEPSHCQGRSSPKDGKADEVQEDLLNEIYNQTVEEASQTLQGNTPYERTSGKDSPGEDQGKGDRSFNPIQVTEDQKARMEASRLKALEKANAKARILPAA</sequence>
<keyword evidence="11" id="KW-1185">Reference proteome</keyword>
<evidence type="ECO:0000256" key="5">
    <source>
        <dbReference type="ARBA" id="ARBA00023306"/>
    </source>
</evidence>
<dbReference type="GO" id="GO:0043111">
    <property type="term" value="P:replication fork arrest"/>
    <property type="evidence" value="ECO:0007669"/>
    <property type="project" value="TreeGrafter"/>
</dbReference>
<keyword evidence="4 7" id="KW-0539">Nucleus</keyword>
<evidence type="ECO:0000259" key="9">
    <source>
        <dbReference type="PROSITE" id="PS50158"/>
    </source>
</evidence>
<dbReference type="GO" id="GO:0031297">
    <property type="term" value="P:replication fork processing"/>
    <property type="evidence" value="ECO:0007669"/>
    <property type="project" value="UniProtKB-UniRule"/>
</dbReference>
<keyword evidence="6" id="KW-0863">Zinc-finger</keyword>
<feature type="region of interest" description="Disordered" evidence="8">
    <location>
        <begin position="13"/>
        <end position="91"/>
    </location>
</feature>
<dbReference type="PROSITE" id="PS50158">
    <property type="entry name" value="ZF_CCHC"/>
    <property type="match status" value="1"/>
</dbReference>
<dbReference type="InterPro" id="IPR012923">
    <property type="entry name" value="Csm3"/>
</dbReference>
<dbReference type="EMBL" id="BSYO01000001">
    <property type="protein sequence ID" value="GMG98886.1"/>
    <property type="molecule type" value="Genomic_DNA"/>
</dbReference>
<dbReference type="Pfam" id="PF07962">
    <property type="entry name" value="Swi3"/>
    <property type="match status" value="1"/>
</dbReference>
<feature type="compositionally biased region" description="Basic residues" evidence="8">
    <location>
        <begin position="79"/>
        <end position="88"/>
    </location>
</feature>
<dbReference type="InterPro" id="IPR040038">
    <property type="entry name" value="TIPIN/Csm3/Swi3"/>
</dbReference>
<comment type="function">
    <text evidence="7">Plays an important role in the control of DNA replication and the maintenance of replication fork stability.</text>
</comment>
<dbReference type="GO" id="GO:0003677">
    <property type="term" value="F:DNA binding"/>
    <property type="evidence" value="ECO:0007669"/>
    <property type="project" value="TreeGrafter"/>
</dbReference>